<dbReference type="OrthoDB" id="4341621at2759"/>
<evidence type="ECO:0000256" key="7">
    <source>
        <dbReference type="ARBA" id="ARBA00023269"/>
    </source>
</evidence>
<comment type="similarity">
    <text evidence="3">Belongs to the histone H4 family.</text>
</comment>
<dbReference type="Gene3D" id="1.10.20.10">
    <property type="entry name" value="Histone, subunit A"/>
    <property type="match status" value="1"/>
</dbReference>
<dbReference type="PRINTS" id="PR00623">
    <property type="entry name" value="HISTONEH4"/>
</dbReference>
<dbReference type="GO" id="GO:0030527">
    <property type="term" value="F:structural constituent of chromatin"/>
    <property type="evidence" value="ECO:0007669"/>
    <property type="project" value="InterPro"/>
</dbReference>
<evidence type="ECO:0000256" key="2">
    <source>
        <dbReference type="ARBA" id="ARBA00004286"/>
    </source>
</evidence>
<name>A0A2I1D180_ASPC2</name>
<dbReference type="EMBL" id="MSFM01000007">
    <property type="protein sequence ID" value="PKY03622.1"/>
    <property type="molecule type" value="Genomic_DNA"/>
</dbReference>
<comment type="subcellular location">
    <subcellularLocation>
        <location evidence="2">Chromosome</location>
    </subcellularLocation>
    <subcellularLocation>
        <location evidence="1">Nucleus</location>
    </subcellularLocation>
</comment>
<evidence type="ECO:0000256" key="5">
    <source>
        <dbReference type="ARBA" id="ARBA00023125"/>
    </source>
</evidence>
<proteinExistence type="inferred from homology"/>
<keyword evidence="6" id="KW-0539">Nucleus</keyword>
<organism evidence="8 9">
    <name type="scientific">Aspergillus campestris (strain IBT 28561)</name>
    <dbReference type="NCBI Taxonomy" id="1392248"/>
    <lineage>
        <taxon>Eukaryota</taxon>
        <taxon>Fungi</taxon>
        <taxon>Dikarya</taxon>
        <taxon>Ascomycota</taxon>
        <taxon>Pezizomycotina</taxon>
        <taxon>Eurotiomycetes</taxon>
        <taxon>Eurotiomycetidae</taxon>
        <taxon>Eurotiales</taxon>
        <taxon>Aspergillaceae</taxon>
        <taxon>Aspergillus</taxon>
        <taxon>Aspergillus subgen. Circumdati</taxon>
    </lineage>
</organism>
<dbReference type="GO" id="GO:0005634">
    <property type="term" value="C:nucleus"/>
    <property type="evidence" value="ECO:0007669"/>
    <property type="project" value="UniProtKB-SubCell"/>
</dbReference>
<evidence type="ECO:0000313" key="9">
    <source>
        <dbReference type="Proteomes" id="UP000234254"/>
    </source>
</evidence>
<reference evidence="8" key="1">
    <citation type="submission" date="2016-12" db="EMBL/GenBank/DDBJ databases">
        <title>The genomes of Aspergillus section Nigri reveals drivers in fungal speciation.</title>
        <authorList>
            <consortium name="DOE Joint Genome Institute"/>
            <person name="Vesth T.C."/>
            <person name="Nybo J."/>
            <person name="Theobald S."/>
            <person name="Brandl J."/>
            <person name="Frisvad J.C."/>
            <person name="Nielsen K.F."/>
            <person name="Lyhne E.K."/>
            <person name="Kogle M.E."/>
            <person name="Kuo A."/>
            <person name="Riley R."/>
            <person name="Clum A."/>
            <person name="Nolan M."/>
            <person name="Lipzen A."/>
            <person name="Salamov A."/>
            <person name="Henrissat B."/>
            <person name="Wiebenga A."/>
            <person name="De vries R.P."/>
            <person name="Grigoriev I.V."/>
            <person name="Mortensen U.H."/>
            <person name="Andersen M.R."/>
            <person name="Baker S.E."/>
        </authorList>
    </citation>
    <scope>NUCLEOTIDE SEQUENCE</scope>
    <source>
        <strain evidence="8">IBT 28561</strain>
    </source>
</reference>
<dbReference type="PANTHER" id="PTHR10484">
    <property type="entry name" value="HISTONE H4"/>
    <property type="match status" value="1"/>
</dbReference>
<dbReference type="SUPFAM" id="SSF47113">
    <property type="entry name" value="Histone-fold"/>
    <property type="match status" value="1"/>
</dbReference>
<evidence type="ECO:0000256" key="3">
    <source>
        <dbReference type="ARBA" id="ARBA00006564"/>
    </source>
</evidence>
<evidence type="ECO:0000313" key="8">
    <source>
        <dbReference type="EMBL" id="PKY03622.1"/>
    </source>
</evidence>
<keyword evidence="4" id="KW-0158">Chromosome</keyword>
<gene>
    <name evidence="8" type="ORF">P168DRAFT_319088</name>
</gene>
<dbReference type="Proteomes" id="UP000234254">
    <property type="component" value="Unassembled WGS sequence"/>
</dbReference>
<dbReference type="GeneID" id="36547771"/>
<dbReference type="InterPro" id="IPR001951">
    <property type="entry name" value="Histone_H4"/>
</dbReference>
<evidence type="ECO:0000256" key="4">
    <source>
        <dbReference type="ARBA" id="ARBA00022454"/>
    </source>
</evidence>
<evidence type="ECO:0000256" key="6">
    <source>
        <dbReference type="ARBA" id="ARBA00023242"/>
    </source>
</evidence>
<dbReference type="InterPro" id="IPR009072">
    <property type="entry name" value="Histone-fold"/>
</dbReference>
<dbReference type="RefSeq" id="XP_024692216.1">
    <property type="nucleotide sequence ID" value="XM_024840247.1"/>
</dbReference>
<protein>
    <submittedName>
        <fullName evidence="8">Histone H4.2</fullName>
    </submittedName>
</protein>
<dbReference type="VEuPathDB" id="FungiDB:P168DRAFT_319088"/>
<dbReference type="AlphaFoldDB" id="A0A2I1D180"/>
<accession>A0A2I1D180</accession>
<evidence type="ECO:0000256" key="1">
    <source>
        <dbReference type="ARBA" id="ARBA00004123"/>
    </source>
</evidence>
<comment type="caution">
    <text evidence="8">The sequence shown here is derived from an EMBL/GenBank/DDBJ whole genome shotgun (WGS) entry which is preliminary data.</text>
</comment>
<dbReference type="GO" id="GO:0046982">
    <property type="term" value="F:protein heterodimerization activity"/>
    <property type="evidence" value="ECO:0007669"/>
    <property type="project" value="InterPro"/>
</dbReference>
<dbReference type="GO" id="GO:0003677">
    <property type="term" value="F:DNA binding"/>
    <property type="evidence" value="ECO:0007669"/>
    <property type="project" value="UniProtKB-KW"/>
</dbReference>
<dbReference type="CDD" id="cd22912">
    <property type="entry name" value="HFD_H4"/>
    <property type="match status" value="1"/>
</dbReference>
<keyword evidence="5" id="KW-0238">DNA-binding</keyword>
<keyword evidence="9" id="KW-1185">Reference proteome</keyword>
<dbReference type="GO" id="GO:0000786">
    <property type="term" value="C:nucleosome"/>
    <property type="evidence" value="ECO:0007669"/>
    <property type="project" value="UniProtKB-KW"/>
</dbReference>
<keyword evidence="7" id="KW-0544">Nucleosome core</keyword>
<sequence>MDPRLIKKGQAKFVPRRSQRPGFRKRFRDNIQGITKPAIRRLARRGGVVRIKADVYNEIRVAVKIRLTEIMRHIVLLLESVQTERYERKVITTRDVVFALSRMGSTLYGF</sequence>